<proteinExistence type="predicted"/>
<dbReference type="InterPro" id="IPR006059">
    <property type="entry name" value="SBP"/>
</dbReference>
<dbReference type="InterPro" id="IPR050490">
    <property type="entry name" value="Bact_solute-bd_prot1"/>
</dbReference>
<dbReference type="RefSeq" id="WP_138193746.1">
    <property type="nucleotide sequence ID" value="NZ_VCIW01000004.1"/>
</dbReference>
<comment type="caution">
    <text evidence="3">The sequence shown here is derived from an EMBL/GenBank/DDBJ whole genome shotgun (WGS) entry which is preliminary data.</text>
</comment>
<feature type="region of interest" description="Disordered" evidence="1">
    <location>
        <begin position="30"/>
        <end position="62"/>
    </location>
</feature>
<dbReference type="OrthoDB" id="2506821at2"/>
<feature type="compositionally biased region" description="Polar residues" evidence="1">
    <location>
        <begin position="36"/>
        <end position="48"/>
    </location>
</feature>
<sequence>MNTLRRIKFSLAFLSALLTFSVVLAACSQGTGGSGTEPQNESEPSGNDTKNESASEEKRGSISILTRDIPDLDPSVGTITSNQWTKWIDENSPVDVKYVPVVGSEQEDKLNVMLASGSAPDLLSNLFNPAHRNDLYAQKQLLPIGSLIEEHSTTYKKMLEEYPVLRKLGTKDDGDLYEVGRIQQLFPELYLLVREDWLTKLNLQVPKTTDELLDAMRAFVRQDPDGNNTDDTLGINIGGIANINIEHMFESKPDDFNFIIENGKMVHGWDRRKAALEFKKTLFDEGLVDRDYLLDKGGNKAKEAWVTGKMGFYGTWQGNLNKEIESLLQNVPEAKVIAIPLPGSQFGNFAPALSAPAQMVAAVNRGAKDPEAVIKFIDFVSEESTQAVLSSGFEGVHYNLENGCPIPTDAEKNNKEIVGKVFSTFVSSGILFGGECAAEDKLDLTVPANKMIYDIRKTAKSIYVNPDIHPAEFTHNEWRPQVPADINLIINNTKQQINDMLSKAVVSGSDYTADQAMKDAMALWESSGGKKVDEWYRNWYEANKDSWPFNKDLYTGL</sequence>
<dbReference type="Gene3D" id="3.40.190.10">
    <property type="entry name" value="Periplasmic binding protein-like II"/>
    <property type="match status" value="2"/>
</dbReference>
<evidence type="ECO:0000313" key="3">
    <source>
        <dbReference type="EMBL" id="TLS52755.1"/>
    </source>
</evidence>
<dbReference type="AlphaFoldDB" id="A0A5R9GLP2"/>
<feature type="signal peptide" evidence="2">
    <location>
        <begin position="1"/>
        <end position="25"/>
    </location>
</feature>
<dbReference type="Pfam" id="PF01547">
    <property type="entry name" value="SBP_bac_1"/>
    <property type="match status" value="1"/>
</dbReference>
<reference evidence="3 4" key="1">
    <citation type="submission" date="2019-05" db="EMBL/GenBank/DDBJ databases">
        <authorList>
            <person name="Narsing Rao M.P."/>
            <person name="Li W.J."/>
        </authorList>
    </citation>
    <scope>NUCLEOTIDE SEQUENCE [LARGE SCALE GENOMIC DNA]</scope>
    <source>
        <strain evidence="3 4">SYSU_K30003</strain>
    </source>
</reference>
<dbReference type="EMBL" id="VCIW01000004">
    <property type="protein sequence ID" value="TLS52755.1"/>
    <property type="molecule type" value="Genomic_DNA"/>
</dbReference>
<accession>A0A5R9GLP2</accession>
<gene>
    <name evidence="3" type="ORF">FE782_09015</name>
</gene>
<dbReference type="SUPFAM" id="SSF53850">
    <property type="entry name" value="Periplasmic binding protein-like II"/>
    <property type="match status" value="1"/>
</dbReference>
<organism evidence="3 4">
    <name type="scientific">Paenibacillus antri</name>
    <dbReference type="NCBI Taxonomy" id="2582848"/>
    <lineage>
        <taxon>Bacteria</taxon>
        <taxon>Bacillati</taxon>
        <taxon>Bacillota</taxon>
        <taxon>Bacilli</taxon>
        <taxon>Bacillales</taxon>
        <taxon>Paenibacillaceae</taxon>
        <taxon>Paenibacillus</taxon>
    </lineage>
</organism>
<feature type="compositionally biased region" description="Basic and acidic residues" evidence="1">
    <location>
        <begin position="49"/>
        <end position="60"/>
    </location>
</feature>
<dbReference type="PROSITE" id="PS51257">
    <property type="entry name" value="PROKAR_LIPOPROTEIN"/>
    <property type="match status" value="1"/>
</dbReference>
<evidence type="ECO:0000256" key="2">
    <source>
        <dbReference type="SAM" id="SignalP"/>
    </source>
</evidence>
<keyword evidence="4" id="KW-1185">Reference proteome</keyword>
<evidence type="ECO:0000256" key="1">
    <source>
        <dbReference type="SAM" id="MobiDB-lite"/>
    </source>
</evidence>
<dbReference type="PANTHER" id="PTHR43649">
    <property type="entry name" value="ARABINOSE-BINDING PROTEIN-RELATED"/>
    <property type="match status" value="1"/>
</dbReference>
<evidence type="ECO:0000313" key="4">
    <source>
        <dbReference type="Proteomes" id="UP000309676"/>
    </source>
</evidence>
<protein>
    <submittedName>
        <fullName evidence="3">Extracellular solute-binding protein</fullName>
    </submittedName>
</protein>
<keyword evidence="2" id="KW-0732">Signal</keyword>
<name>A0A5R9GLP2_9BACL</name>
<dbReference type="PANTHER" id="PTHR43649:SF12">
    <property type="entry name" value="DIACETYLCHITOBIOSE BINDING PROTEIN DASA"/>
    <property type="match status" value="1"/>
</dbReference>
<dbReference type="Proteomes" id="UP000309676">
    <property type="component" value="Unassembled WGS sequence"/>
</dbReference>
<feature type="chain" id="PRO_5024368881" evidence="2">
    <location>
        <begin position="26"/>
        <end position="557"/>
    </location>
</feature>